<evidence type="ECO:0000256" key="2">
    <source>
        <dbReference type="SAM" id="Phobius"/>
    </source>
</evidence>
<reference evidence="3 4" key="1">
    <citation type="submission" date="2023-10" db="EMBL/GenBank/DDBJ databases">
        <title>Rubellicoccus peritrichatus gen. nov., sp. nov., isolated from an algae of coral reef tank.</title>
        <authorList>
            <person name="Luo J."/>
        </authorList>
    </citation>
    <scope>NUCLEOTIDE SEQUENCE [LARGE SCALE GENOMIC DNA]</scope>
    <source>
        <strain evidence="3 4">CR14</strain>
    </source>
</reference>
<keyword evidence="4" id="KW-1185">Reference proteome</keyword>
<organism evidence="3 4">
    <name type="scientific">Rubellicoccus peritrichatus</name>
    <dbReference type="NCBI Taxonomy" id="3080537"/>
    <lineage>
        <taxon>Bacteria</taxon>
        <taxon>Pseudomonadati</taxon>
        <taxon>Verrucomicrobiota</taxon>
        <taxon>Opitutia</taxon>
        <taxon>Puniceicoccales</taxon>
        <taxon>Cerasicoccaceae</taxon>
        <taxon>Rubellicoccus</taxon>
    </lineage>
</organism>
<dbReference type="AlphaFoldDB" id="A0AAQ3L927"/>
<sequence length="310" mass="35939">MKSNPFYLVAGIGIGIFAYAIFAQIGRQEQEAPMVYSEVLDTTDVGKLKQRLEASQQRVERLESMMAVATMTESRLQQIQNPDGNPDDEITNFATLIDKAKPVLRELILPEIEANIANGDWDTFRQFDRWQDTLNLRPEQQERIQQQLDELSRQRAEWFVDRLKDDQTSMFSLFQETAKYENSGDPEVDAIFAANLDPNQLEVYNDERFTEDMQRVENQAANRLDQVVRFVPDLSESQQDEIYSIMARSSDGYRPEMQISIDDSQVQGNAFPLTKEQRSEEIEQILLPHQRGDWEAYQKREKLLSGLGDW</sequence>
<dbReference type="Proteomes" id="UP001304300">
    <property type="component" value="Chromosome"/>
</dbReference>
<evidence type="ECO:0000313" key="4">
    <source>
        <dbReference type="Proteomes" id="UP001304300"/>
    </source>
</evidence>
<evidence type="ECO:0000313" key="3">
    <source>
        <dbReference type="EMBL" id="WOO40887.1"/>
    </source>
</evidence>
<keyword evidence="2" id="KW-0812">Transmembrane</keyword>
<feature type="transmembrane region" description="Helical" evidence="2">
    <location>
        <begin position="6"/>
        <end position="25"/>
    </location>
</feature>
<gene>
    <name evidence="3" type="ORF">RZN69_19865</name>
</gene>
<accession>A0AAQ3L927</accession>
<name>A0AAQ3L927_9BACT</name>
<proteinExistence type="predicted"/>
<dbReference type="RefSeq" id="WP_317833131.1">
    <property type="nucleotide sequence ID" value="NZ_CP136920.1"/>
</dbReference>
<protein>
    <submittedName>
        <fullName evidence="3">Uncharacterized protein</fullName>
    </submittedName>
</protein>
<keyword evidence="2" id="KW-1133">Transmembrane helix</keyword>
<dbReference type="EMBL" id="CP136920">
    <property type="protein sequence ID" value="WOO40887.1"/>
    <property type="molecule type" value="Genomic_DNA"/>
</dbReference>
<feature type="coiled-coil region" evidence="1">
    <location>
        <begin position="45"/>
        <end position="72"/>
    </location>
</feature>
<evidence type="ECO:0000256" key="1">
    <source>
        <dbReference type="SAM" id="Coils"/>
    </source>
</evidence>
<dbReference type="KEGG" id="puo:RZN69_19865"/>
<keyword evidence="1" id="KW-0175">Coiled coil</keyword>
<keyword evidence="2" id="KW-0472">Membrane</keyword>